<dbReference type="Proteomes" id="UP000308149">
    <property type="component" value="Chromosome"/>
</dbReference>
<dbReference type="OrthoDB" id="981056at2"/>
<sequence length="117" mass="13055">MPDLRILKKRLEHLTDFSFTMTFGEPSELPDGCVLLRPTNGEDQYQELRQSILGPEASRHGAHITLLHPRNATGAIPNLASIGRELSGLSITFNTIALIEQRGCDPWQVKNEYQSAI</sequence>
<keyword evidence="1" id="KW-0436">Ligase</keyword>
<organism evidence="1 2">
    <name type="scientific">Thermomonas aquatica</name>
    <dbReference type="NCBI Taxonomy" id="2202149"/>
    <lineage>
        <taxon>Bacteria</taxon>
        <taxon>Pseudomonadati</taxon>
        <taxon>Pseudomonadota</taxon>
        <taxon>Gammaproteobacteria</taxon>
        <taxon>Lysobacterales</taxon>
        <taxon>Lysobacteraceae</taxon>
        <taxon>Thermomonas</taxon>
    </lineage>
</organism>
<protein>
    <submittedName>
        <fullName evidence="1">2'-5' RNA ligase family protein</fullName>
    </submittedName>
</protein>
<dbReference type="RefSeq" id="WP_139715391.1">
    <property type="nucleotide sequence ID" value="NZ_CP040871.1"/>
</dbReference>
<gene>
    <name evidence="1" type="ORF">FHQ07_03625</name>
</gene>
<name>A0A5B7ZPI9_9GAMM</name>
<proteinExistence type="predicted"/>
<reference evidence="1 2" key="1">
    <citation type="submission" date="2019-06" db="EMBL/GenBank/DDBJ databases">
        <title>Thermomonas aquatica sp. nov., isolated from an industrial wastewater treatment plant.</title>
        <authorList>
            <person name="Jeon J.H."/>
            <person name="Park D.-S."/>
        </authorList>
    </citation>
    <scope>NUCLEOTIDE SEQUENCE [LARGE SCALE GENOMIC DNA]</scope>
    <source>
        <strain evidence="1 2">SY21</strain>
    </source>
</reference>
<dbReference type="EMBL" id="CP040871">
    <property type="protein sequence ID" value="QDA56463.1"/>
    <property type="molecule type" value="Genomic_DNA"/>
</dbReference>
<dbReference type="AlphaFoldDB" id="A0A5B7ZPI9"/>
<evidence type="ECO:0000313" key="2">
    <source>
        <dbReference type="Proteomes" id="UP000308149"/>
    </source>
</evidence>
<accession>A0A5B7ZPI9</accession>
<dbReference type="GO" id="GO:0016874">
    <property type="term" value="F:ligase activity"/>
    <property type="evidence" value="ECO:0007669"/>
    <property type="project" value="UniProtKB-KW"/>
</dbReference>
<keyword evidence="2" id="KW-1185">Reference proteome</keyword>
<dbReference type="KEGG" id="thes:FHQ07_03625"/>
<evidence type="ECO:0000313" key="1">
    <source>
        <dbReference type="EMBL" id="QDA56463.1"/>
    </source>
</evidence>